<feature type="domain" description="HTH lysR-type" evidence="5">
    <location>
        <begin position="1"/>
        <end position="58"/>
    </location>
</feature>
<dbReference type="PANTHER" id="PTHR30346:SF28">
    <property type="entry name" value="HTH-TYPE TRANSCRIPTIONAL REGULATOR CYNR"/>
    <property type="match status" value="1"/>
</dbReference>
<dbReference type="SUPFAM" id="SSF46785">
    <property type="entry name" value="Winged helix' DNA-binding domain"/>
    <property type="match status" value="1"/>
</dbReference>
<sequence length="298" mass="32526">MELRHLRSFAALAEERHFGRAAERLHIAQPALSQQIKQLEREFGVELVSRTTRRVELTEAGQRFAEHARAVLGSVERAATDMSMVASGHAGRVSVGFIGTATYDLLPQATREVRRLLPDVRLELHGELLSPALLDGLVDGTYDLVVFRPDGLARPEIDVRVLRSERLIAVLPDWHDLADRERVDLAELAPDPFVMHFSGHRSSVHEHVLAACAAAGFRPTSIMEVGETATLVVFVAAGLGVALVPEAVRSLDLEGVAYVLLTDAPTIDLAIATRTGETSRAVRQVADIVIRCSESGRD</sequence>
<proteinExistence type="inferred from homology"/>
<keyword evidence="2" id="KW-0805">Transcription regulation</keyword>
<dbReference type="PROSITE" id="PS50931">
    <property type="entry name" value="HTH_LYSR"/>
    <property type="match status" value="1"/>
</dbReference>
<dbReference type="InterPro" id="IPR000847">
    <property type="entry name" value="LysR_HTH_N"/>
</dbReference>
<dbReference type="InterPro" id="IPR036388">
    <property type="entry name" value="WH-like_DNA-bd_sf"/>
</dbReference>
<dbReference type="Pfam" id="PF03466">
    <property type="entry name" value="LysR_substrate"/>
    <property type="match status" value="1"/>
</dbReference>
<evidence type="ECO:0000256" key="1">
    <source>
        <dbReference type="ARBA" id="ARBA00009437"/>
    </source>
</evidence>
<dbReference type="InterPro" id="IPR005119">
    <property type="entry name" value="LysR_subst-bd"/>
</dbReference>
<name>A0A7W7H052_9ACTN</name>
<dbReference type="Gene3D" id="1.10.10.10">
    <property type="entry name" value="Winged helix-like DNA-binding domain superfamily/Winged helix DNA-binding domain"/>
    <property type="match status" value="1"/>
</dbReference>
<dbReference type="GO" id="GO:0003677">
    <property type="term" value="F:DNA binding"/>
    <property type="evidence" value="ECO:0007669"/>
    <property type="project" value="UniProtKB-KW"/>
</dbReference>
<dbReference type="InterPro" id="IPR036390">
    <property type="entry name" value="WH_DNA-bd_sf"/>
</dbReference>
<dbReference type="CDD" id="cd08414">
    <property type="entry name" value="PBP2_LTTR_aromatics_like"/>
    <property type="match status" value="1"/>
</dbReference>
<dbReference type="GO" id="GO:0032993">
    <property type="term" value="C:protein-DNA complex"/>
    <property type="evidence" value="ECO:0007669"/>
    <property type="project" value="TreeGrafter"/>
</dbReference>
<comment type="caution">
    <text evidence="6">The sequence shown here is derived from an EMBL/GenBank/DDBJ whole genome shotgun (WGS) entry which is preliminary data.</text>
</comment>
<evidence type="ECO:0000259" key="5">
    <source>
        <dbReference type="PROSITE" id="PS50931"/>
    </source>
</evidence>
<dbReference type="GO" id="GO:0003700">
    <property type="term" value="F:DNA-binding transcription factor activity"/>
    <property type="evidence" value="ECO:0007669"/>
    <property type="project" value="InterPro"/>
</dbReference>
<dbReference type="AlphaFoldDB" id="A0A7W7H052"/>
<keyword evidence="4" id="KW-0804">Transcription</keyword>
<comment type="similarity">
    <text evidence="1">Belongs to the LysR transcriptional regulatory family.</text>
</comment>
<evidence type="ECO:0000256" key="2">
    <source>
        <dbReference type="ARBA" id="ARBA00023015"/>
    </source>
</evidence>
<dbReference type="PANTHER" id="PTHR30346">
    <property type="entry name" value="TRANSCRIPTIONAL DUAL REGULATOR HCAR-RELATED"/>
    <property type="match status" value="1"/>
</dbReference>
<evidence type="ECO:0000256" key="3">
    <source>
        <dbReference type="ARBA" id="ARBA00023125"/>
    </source>
</evidence>
<keyword evidence="7" id="KW-1185">Reference proteome</keyword>
<dbReference type="Pfam" id="PF00126">
    <property type="entry name" value="HTH_1"/>
    <property type="match status" value="1"/>
</dbReference>
<evidence type="ECO:0000256" key="4">
    <source>
        <dbReference type="ARBA" id="ARBA00023163"/>
    </source>
</evidence>
<dbReference type="FunFam" id="1.10.10.10:FF:000001">
    <property type="entry name" value="LysR family transcriptional regulator"/>
    <property type="match status" value="1"/>
</dbReference>
<reference evidence="6 7" key="1">
    <citation type="submission" date="2020-08" db="EMBL/GenBank/DDBJ databases">
        <title>Sequencing the genomes of 1000 actinobacteria strains.</title>
        <authorList>
            <person name="Klenk H.-P."/>
        </authorList>
    </citation>
    <scope>NUCLEOTIDE SEQUENCE [LARGE SCALE GENOMIC DNA]</scope>
    <source>
        <strain evidence="6 7">DSM 45809</strain>
    </source>
</reference>
<dbReference type="Proteomes" id="UP000546162">
    <property type="component" value="Unassembled WGS sequence"/>
</dbReference>
<protein>
    <submittedName>
        <fullName evidence="6">DNA-binding transcriptional LysR family regulator</fullName>
    </submittedName>
</protein>
<keyword evidence="3 6" id="KW-0238">DNA-binding</keyword>
<organism evidence="6 7">
    <name type="scientific">Actinoplanes octamycinicus</name>
    <dbReference type="NCBI Taxonomy" id="135948"/>
    <lineage>
        <taxon>Bacteria</taxon>
        <taxon>Bacillati</taxon>
        <taxon>Actinomycetota</taxon>
        <taxon>Actinomycetes</taxon>
        <taxon>Micromonosporales</taxon>
        <taxon>Micromonosporaceae</taxon>
        <taxon>Actinoplanes</taxon>
    </lineage>
</organism>
<evidence type="ECO:0000313" key="6">
    <source>
        <dbReference type="EMBL" id="MBB4741535.1"/>
    </source>
</evidence>
<evidence type="ECO:0000313" key="7">
    <source>
        <dbReference type="Proteomes" id="UP000546162"/>
    </source>
</evidence>
<dbReference type="SUPFAM" id="SSF53850">
    <property type="entry name" value="Periplasmic binding protein-like II"/>
    <property type="match status" value="1"/>
</dbReference>
<accession>A0A7W7H052</accession>
<gene>
    <name evidence="6" type="ORF">BJY16_004994</name>
</gene>
<dbReference type="RefSeq" id="WP_185042006.1">
    <property type="nucleotide sequence ID" value="NZ_BAABFG010000005.1"/>
</dbReference>
<dbReference type="EMBL" id="JACHNB010000001">
    <property type="protein sequence ID" value="MBB4741535.1"/>
    <property type="molecule type" value="Genomic_DNA"/>
</dbReference>
<dbReference type="Gene3D" id="3.40.190.10">
    <property type="entry name" value="Periplasmic binding protein-like II"/>
    <property type="match status" value="2"/>
</dbReference>
<dbReference type="PRINTS" id="PR00039">
    <property type="entry name" value="HTHLYSR"/>
</dbReference>